<dbReference type="InterPro" id="IPR049435">
    <property type="entry name" value="Cas_Cas6_C"/>
</dbReference>
<proteinExistence type="predicted"/>
<keyword evidence="4" id="KW-1185">Reference proteome</keyword>
<dbReference type="STRING" id="1122973.GCA_000379925_01466"/>
<reference evidence="3 4" key="1">
    <citation type="submission" date="2019-03" db="EMBL/GenBank/DDBJ databases">
        <title>Porphyromonas levii Isolated from the Uterus of Dairy Cows.</title>
        <authorList>
            <person name="Francis A.M."/>
        </authorList>
    </citation>
    <scope>NUCLEOTIDE SEQUENCE [LARGE SCALE GENOMIC DNA]</scope>
    <source>
        <strain evidence="3 4">AF5678</strain>
    </source>
</reference>
<dbReference type="CDD" id="cd21140">
    <property type="entry name" value="Cas6_I-like"/>
    <property type="match status" value="1"/>
</dbReference>
<evidence type="ECO:0000313" key="3">
    <source>
        <dbReference type="EMBL" id="TFH94415.1"/>
    </source>
</evidence>
<dbReference type="Gene3D" id="3.30.70.1900">
    <property type="match status" value="1"/>
</dbReference>
<dbReference type="Pfam" id="PF01881">
    <property type="entry name" value="Cas_Cas6_C"/>
    <property type="match status" value="1"/>
</dbReference>
<dbReference type="AlphaFoldDB" id="A0A4Y8WPQ2"/>
<sequence>MPFDHQPALVGVIHKWLGDNNPWHGKSSFFSFSRLNGGVAIKEKNALLFEHGAHMFFSACDIEIIRTVLVNLRYDPQAFSGLVVSDVVIIEDPDLSDREIFYPASPILLKERGINGDTRHVIYTDTDASRCLTEKFQAKLVAAGFDDPSAAISFVPTEGFNQTQLVSYKKVKNKGSWCPIRIVGKAESKLLAWNSGLGNSTGIGFGAIK</sequence>
<gene>
    <name evidence="3" type="primary">cas6</name>
    <name evidence="3" type="ORF">E4P47_07590</name>
</gene>
<evidence type="ECO:0000313" key="4">
    <source>
        <dbReference type="Proteomes" id="UP000297225"/>
    </source>
</evidence>
<comment type="caution">
    <text evidence="3">The sequence shown here is derived from an EMBL/GenBank/DDBJ whole genome shotgun (WGS) entry which is preliminary data.</text>
</comment>
<dbReference type="GO" id="GO:0016788">
    <property type="term" value="F:hydrolase activity, acting on ester bonds"/>
    <property type="evidence" value="ECO:0007669"/>
    <property type="project" value="InterPro"/>
</dbReference>
<organism evidence="3 4">
    <name type="scientific">Porphyromonas levii</name>
    <dbReference type="NCBI Taxonomy" id="28114"/>
    <lineage>
        <taxon>Bacteria</taxon>
        <taxon>Pseudomonadati</taxon>
        <taxon>Bacteroidota</taxon>
        <taxon>Bacteroidia</taxon>
        <taxon>Bacteroidales</taxon>
        <taxon>Porphyromonadaceae</taxon>
        <taxon>Porphyromonas</taxon>
    </lineage>
</organism>
<name>A0A4Y8WPQ2_9PORP</name>
<keyword evidence="1" id="KW-0051">Antiviral defense</keyword>
<protein>
    <submittedName>
        <fullName evidence="3">CRISPR-associated endoribonuclease Cas6</fullName>
    </submittedName>
</protein>
<dbReference type="GO" id="GO:0051607">
    <property type="term" value="P:defense response to virus"/>
    <property type="evidence" value="ECO:0007669"/>
    <property type="project" value="UniProtKB-KW"/>
</dbReference>
<dbReference type="EMBL" id="SPNC01000126">
    <property type="protein sequence ID" value="TFH94415.1"/>
    <property type="molecule type" value="Genomic_DNA"/>
</dbReference>
<accession>A0A4Y8WPQ2</accession>
<evidence type="ECO:0000256" key="1">
    <source>
        <dbReference type="ARBA" id="ARBA00023118"/>
    </source>
</evidence>
<dbReference type="Proteomes" id="UP000297225">
    <property type="component" value="Unassembled WGS sequence"/>
</dbReference>
<feature type="domain" description="CRISPR associated protein Cas6 C-terminal" evidence="2">
    <location>
        <begin position="93"/>
        <end position="208"/>
    </location>
</feature>
<dbReference type="InterPro" id="IPR010156">
    <property type="entry name" value="CRISPR-assoc_prot_Cas6"/>
</dbReference>
<evidence type="ECO:0000259" key="2">
    <source>
        <dbReference type="Pfam" id="PF01881"/>
    </source>
</evidence>
<dbReference type="NCBIfam" id="TIGR01877">
    <property type="entry name" value="cas_cas6"/>
    <property type="match status" value="1"/>
</dbReference>